<dbReference type="InterPro" id="IPR005467">
    <property type="entry name" value="His_kinase_dom"/>
</dbReference>
<dbReference type="AlphaFoldDB" id="A0A3S2UD84"/>
<dbReference type="CDD" id="cd00082">
    <property type="entry name" value="HisKA"/>
    <property type="match status" value="1"/>
</dbReference>
<dbReference type="Gene3D" id="1.10.287.130">
    <property type="match status" value="1"/>
</dbReference>
<keyword evidence="5" id="KW-0418">Kinase</keyword>
<evidence type="ECO:0000256" key="2">
    <source>
        <dbReference type="ARBA" id="ARBA00012438"/>
    </source>
</evidence>
<feature type="coiled-coil region" evidence="3">
    <location>
        <begin position="329"/>
        <end position="356"/>
    </location>
</feature>
<organism evidence="5 6">
    <name type="scientific">Inhella crocodyli</name>
    <dbReference type="NCBI Taxonomy" id="2499851"/>
    <lineage>
        <taxon>Bacteria</taxon>
        <taxon>Pseudomonadati</taxon>
        <taxon>Pseudomonadota</taxon>
        <taxon>Betaproteobacteria</taxon>
        <taxon>Burkholderiales</taxon>
        <taxon>Sphaerotilaceae</taxon>
        <taxon>Inhella</taxon>
    </lineage>
</organism>
<dbReference type="GO" id="GO:0000155">
    <property type="term" value="F:phosphorelay sensor kinase activity"/>
    <property type="evidence" value="ECO:0007669"/>
    <property type="project" value="InterPro"/>
</dbReference>
<dbReference type="PROSITE" id="PS50109">
    <property type="entry name" value="HIS_KIN"/>
    <property type="match status" value="1"/>
</dbReference>
<dbReference type="SUPFAM" id="SSF55874">
    <property type="entry name" value="ATPase domain of HSP90 chaperone/DNA topoisomerase II/histidine kinase"/>
    <property type="match status" value="1"/>
</dbReference>
<dbReference type="SMART" id="SM00388">
    <property type="entry name" value="HisKA"/>
    <property type="match status" value="1"/>
</dbReference>
<proteinExistence type="predicted"/>
<keyword evidence="3" id="KW-0175">Coiled coil</keyword>
<feature type="domain" description="Histidine kinase" evidence="4">
    <location>
        <begin position="394"/>
        <end position="621"/>
    </location>
</feature>
<dbReference type="EMBL" id="SACM01000003">
    <property type="protein sequence ID" value="RVT84914.1"/>
    <property type="molecule type" value="Genomic_DNA"/>
</dbReference>
<sequence>MNPVDDLAWLEAHRPAYWAEPSRATQWLPEALARWERARHGPPSHEAVALALFTAQLLAEAWRSEDVHTLTEQALPWVREGWGEAHRSGLLQFACRMHLRFARIPEALAVLQELQALAAQSQRELDRAHAARALAHTLFAQYELPRALDAIDDALQGYERAGEGSCWVDLHVLRAFVLDAMGDAAGRLAANLRGAEAAAAQRRWTFACNAMTGAAEAWATRGELVEAEAALVECRRYLALAGEGAERIAKEVWAVEAFCAAERGEPAQALALMKQVIALGEAWSTRRQLAKRLAQAAPWAAQAGQAEEALALLARSHALELAEHQDASNRESLLKLERIERQHAQAEQARSEEHARALQVQMRVLEHALEVQRELQAELVQTSKLATLGSLLAGLAHEMNTPVGNALAALSALQERVGALTQAVDQGGLTRTRLLQDLDEVQRAAALARDGLDRGIGLLQQYKDIGTAPDREPLQAVALPDFVRSVWGRVIPPGRMLSLRVYAPWSLHVPTNALADVLVQLFQNCDRHAFAPEATGEVRVRAWVEDGRMHLQVSDNGRGIAPELLPKVFDPYVSTQFGQGRSGLGLFVAQVSATQRLGGRLTAANRRQGGASFTLSWALRPSDGAAPLASPRSGDRARA</sequence>
<dbReference type="InterPro" id="IPR036890">
    <property type="entry name" value="HATPase_C_sf"/>
</dbReference>
<dbReference type="PANTHER" id="PTHR43065">
    <property type="entry name" value="SENSOR HISTIDINE KINASE"/>
    <property type="match status" value="1"/>
</dbReference>
<evidence type="ECO:0000313" key="6">
    <source>
        <dbReference type="Proteomes" id="UP000288587"/>
    </source>
</evidence>
<gene>
    <name evidence="5" type="ORF">EOD73_12390</name>
</gene>
<protein>
    <recommendedName>
        <fullName evidence="2">histidine kinase</fullName>
        <ecNumber evidence="2">2.7.13.3</ecNumber>
    </recommendedName>
</protein>
<evidence type="ECO:0000256" key="3">
    <source>
        <dbReference type="SAM" id="Coils"/>
    </source>
</evidence>
<comment type="caution">
    <text evidence="5">The sequence shown here is derived from an EMBL/GenBank/DDBJ whole genome shotgun (WGS) entry which is preliminary data.</text>
</comment>
<dbReference type="Pfam" id="PF02518">
    <property type="entry name" value="HATPase_c"/>
    <property type="match status" value="1"/>
</dbReference>
<evidence type="ECO:0000259" key="4">
    <source>
        <dbReference type="PROSITE" id="PS50109"/>
    </source>
</evidence>
<dbReference type="OrthoDB" id="9812260at2"/>
<dbReference type="EC" id="2.7.13.3" evidence="2"/>
<dbReference type="Proteomes" id="UP000288587">
    <property type="component" value="Unassembled WGS sequence"/>
</dbReference>
<dbReference type="InterPro" id="IPR003594">
    <property type="entry name" value="HATPase_dom"/>
</dbReference>
<dbReference type="SMART" id="SM00387">
    <property type="entry name" value="HATPase_c"/>
    <property type="match status" value="1"/>
</dbReference>
<dbReference type="InterPro" id="IPR003661">
    <property type="entry name" value="HisK_dim/P_dom"/>
</dbReference>
<keyword evidence="5" id="KW-0808">Transferase</keyword>
<dbReference type="Gene3D" id="3.30.565.10">
    <property type="entry name" value="Histidine kinase-like ATPase, C-terminal domain"/>
    <property type="match status" value="1"/>
</dbReference>
<accession>A0A3S2UD84</accession>
<comment type="catalytic activity">
    <reaction evidence="1">
        <text>ATP + protein L-histidine = ADP + protein N-phospho-L-histidine.</text>
        <dbReference type="EC" id="2.7.13.3"/>
    </reaction>
</comment>
<dbReference type="RefSeq" id="WP_127683316.1">
    <property type="nucleotide sequence ID" value="NZ_SACM01000003.1"/>
</dbReference>
<evidence type="ECO:0000313" key="5">
    <source>
        <dbReference type="EMBL" id="RVT84914.1"/>
    </source>
</evidence>
<keyword evidence="6" id="KW-1185">Reference proteome</keyword>
<reference evidence="5 6" key="1">
    <citation type="submission" date="2019-01" db="EMBL/GenBank/DDBJ databases">
        <authorList>
            <person name="Chen W.-M."/>
        </authorList>
    </citation>
    <scope>NUCLEOTIDE SEQUENCE [LARGE SCALE GENOMIC DNA]</scope>
    <source>
        <strain evidence="5 6">CCP-18</strain>
    </source>
</reference>
<evidence type="ECO:0000256" key="1">
    <source>
        <dbReference type="ARBA" id="ARBA00000085"/>
    </source>
</evidence>
<name>A0A3S2UD84_9BURK</name>